<protein>
    <submittedName>
        <fullName evidence="2">(wild Malaysian banana) hypothetical protein</fullName>
    </submittedName>
</protein>
<organism evidence="2">
    <name type="scientific">Musa acuminata subsp. malaccensis</name>
    <name type="common">Wild banana</name>
    <name type="synonym">Musa malaccensis</name>
    <dbReference type="NCBI Taxonomy" id="214687"/>
    <lineage>
        <taxon>Eukaryota</taxon>
        <taxon>Viridiplantae</taxon>
        <taxon>Streptophyta</taxon>
        <taxon>Embryophyta</taxon>
        <taxon>Tracheophyta</taxon>
        <taxon>Spermatophyta</taxon>
        <taxon>Magnoliopsida</taxon>
        <taxon>Liliopsida</taxon>
        <taxon>Zingiberales</taxon>
        <taxon>Musaceae</taxon>
        <taxon>Musa</taxon>
    </lineage>
</organism>
<gene>
    <name evidence="2" type="ORF">GSMUA_332760.1</name>
</gene>
<evidence type="ECO:0000256" key="1">
    <source>
        <dbReference type="SAM" id="MobiDB-lite"/>
    </source>
</evidence>
<feature type="compositionally biased region" description="Basic and acidic residues" evidence="1">
    <location>
        <begin position="119"/>
        <end position="154"/>
    </location>
</feature>
<name>A0A8D7ATN0_MUSAM</name>
<proteinExistence type="predicted"/>
<dbReference type="AlphaFoldDB" id="A0A8D7ATN0"/>
<sequence>MRVHTYGRSHAQCSKWSLALASLEVEDEHGKHSNPCVLDLRHLEPLVLLDVRHVHAVPERAGEAQGVEELAPRVALLAGGVGKVLGRAIPRGSPFHRLRLQVEEVHPPLRLHPSHEDELHAEEGAEGEGRDGAEVGTRLEPRHAAPRLPDEDTHHRRHRSRYHLRNAGSFPRPSGSNP</sequence>
<dbReference type="EMBL" id="HG996476">
    <property type="protein sequence ID" value="CAG1855050.1"/>
    <property type="molecule type" value="Genomic_DNA"/>
</dbReference>
<accession>A0A8D7ATN0</accession>
<evidence type="ECO:0000313" key="2">
    <source>
        <dbReference type="EMBL" id="CAG1855050.1"/>
    </source>
</evidence>
<feature type="compositionally biased region" description="Basic residues" evidence="1">
    <location>
        <begin position="155"/>
        <end position="164"/>
    </location>
</feature>
<feature type="region of interest" description="Disordered" evidence="1">
    <location>
        <begin position="119"/>
        <end position="178"/>
    </location>
</feature>
<reference evidence="2" key="1">
    <citation type="submission" date="2021-03" db="EMBL/GenBank/DDBJ databases">
        <authorList>
            <consortium name="Genoscope - CEA"/>
            <person name="William W."/>
        </authorList>
    </citation>
    <scope>NUCLEOTIDE SEQUENCE</scope>
    <source>
        <strain evidence="2">Doubled-haploid Pahang</strain>
    </source>
</reference>